<dbReference type="AlphaFoldDB" id="A0A4Y2HZ93"/>
<reference evidence="1 2" key="1">
    <citation type="journal article" date="2019" name="Sci. Rep.">
        <title>Orb-weaving spider Araneus ventricosus genome elucidates the spidroin gene catalogue.</title>
        <authorList>
            <person name="Kono N."/>
            <person name="Nakamura H."/>
            <person name="Ohtoshi R."/>
            <person name="Moran D.A.P."/>
            <person name="Shinohara A."/>
            <person name="Yoshida Y."/>
            <person name="Fujiwara M."/>
            <person name="Mori M."/>
            <person name="Tomita M."/>
            <person name="Arakawa K."/>
        </authorList>
    </citation>
    <scope>NUCLEOTIDE SEQUENCE [LARGE SCALE GENOMIC DNA]</scope>
</reference>
<evidence type="ECO:0000313" key="1">
    <source>
        <dbReference type="EMBL" id="GBM70552.1"/>
    </source>
</evidence>
<dbReference type="EMBL" id="BGPR01002258">
    <property type="protein sequence ID" value="GBM70552.1"/>
    <property type="molecule type" value="Genomic_DNA"/>
</dbReference>
<keyword evidence="2" id="KW-1185">Reference proteome</keyword>
<dbReference type="OrthoDB" id="6436246at2759"/>
<accession>A0A4Y2HZ93</accession>
<proteinExistence type="predicted"/>
<dbReference type="Proteomes" id="UP000499080">
    <property type="component" value="Unassembled WGS sequence"/>
</dbReference>
<protein>
    <submittedName>
        <fullName evidence="1">Uncharacterized protein</fullName>
    </submittedName>
</protein>
<comment type="caution">
    <text evidence="1">The sequence shown here is derived from an EMBL/GenBank/DDBJ whole genome shotgun (WGS) entry which is preliminary data.</text>
</comment>
<name>A0A4Y2HZ93_ARAVE</name>
<gene>
    <name evidence="1" type="ORF">AVEN_196258_1</name>
</gene>
<evidence type="ECO:0000313" key="2">
    <source>
        <dbReference type="Proteomes" id="UP000499080"/>
    </source>
</evidence>
<organism evidence="1 2">
    <name type="scientific">Araneus ventricosus</name>
    <name type="common">Orbweaver spider</name>
    <name type="synonym">Epeira ventricosa</name>
    <dbReference type="NCBI Taxonomy" id="182803"/>
    <lineage>
        <taxon>Eukaryota</taxon>
        <taxon>Metazoa</taxon>
        <taxon>Ecdysozoa</taxon>
        <taxon>Arthropoda</taxon>
        <taxon>Chelicerata</taxon>
        <taxon>Arachnida</taxon>
        <taxon>Araneae</taxon>
        <taxon>Araneomorphae</taxon>
        <taxon>Entelegynae</taxon>
        <taxon>Araneoidea</taxon>
        <taxon>Araneidae</taxon>
        <taxon>Araneus</taxon>
    </lineage>
</organism>
<sequence>MEIAEEITVPLTVKEWVNNDDKEFCLFYYEALKRLLDIDNRTNVSYLHRYFKIFNEYYDFWCQVKSDLEDCDNTIINLLYDSLYFRFSYVYRNATILSSAVAFHFRNICKKSPTNIKRLMTKKLVKICSLGGCSASDIVAVVSVLESIALKNGIELDFRLTIIESDEQWKITCITILSCLKQFHKATWKITFIHGNFSKKNAWTPETFKAIQEADIITMIRFFSKFNHK</sequence>